<keyword evidence="3" id="KW-1185">Reference proteome</keyword>
<sequence>MLLIIFYAIGGIALKKTITVIMSLILVVSSLVFTLYYKEKDINNIENIGRLNNSFEIYIKNSKMNANQGLTTLESIARKYDASIIRTDEIYRNNILTIYKSGIFAENYFETLDINLRSGRLPNDKDEIIATYKTENSNQVGLINDMFNDTPLVFGPLQAFFKDNNTSINGKYTIVVEDKESFLNSISTEFDLDKADLLNIPYFKEYKQGVIFYILIGIVAILVLLLMMVIFFEPLSNLKLIGVLKLQGFTNLHALRILTKNQLIIPIILLIMSIPIHFFLIPNVTIEYLVYLIFLQILILIFYNACLLFSLIIIDTYKLSNMIKNYFNTKLTLYFNYLCKFIIFTILILIIPSVSSGINMLIENLNVQSIYEEQKKYVTLSNYEYTGNEFQESLDNNRILSNKVLNFFKTLEKNSDAEYMFSEKLLPIDLDPINTKEYKDIHFKSNDFYHVVQANWNYINKFNLINKNNIISNSFNLLVPINQKSETKKIEAFIKPHINSYIEESKRYTSIDEIPVTILYYYEDIELFSNNIELIDDNKGLLNNPIILLMDEYSLTANNSRLLDSAISNPLKIINTENHLDNIQKAITQHNLEDNNLKLTDAFSAGYKTQLDQIKISTSVMIIVLLLFLCISSLSSFYISLITIITQRKELLVSRFLGYSFLDRYKRQIVNVLIIYIFGTIESIVLGVSILSLIIYLTMLVLDFSILSFMLKKQDSLLLSTSLKGGSL</sequence>
<dbReference type="PATRIC" id="fig|1139996.3.peg.2275"/>
<dbReference type="HOGENOM" id="CLU_024248_0_0_9"/>
<protein>
    <recommendedName>
        <fullName evidence="4">Bacteriocin-associated integral membrane protein</fullName>
    </recommendedName>
</protein>
<feature type="transmembrane region" description="Helical" evidence="1">
    <location>
        <begin position="669"/>
        <end position="687"/>
    </location>
</feature>
<evidence type="ECO:0000313" key="3">
    <source>
        <dbReference type="Proteomes" id="UP000014136"/>
    </source>
</evidence>
<feature type="transmembrane region" description="Helical" evidence="1">
    <location>
        <begin position="620"/>
        <end position="645"/>
    </location>
</feature>
<proteinExistence type="predicted"/>
<dbReference type="EMBL" id="AHYT01000011">
    <property type="protein sequence ID" value="EOT26268.1"/>
    <property type="molecule type" value="Genomic_DNA"/>
</dbReference>
<dbReference type="AlphaFoldDB" id="S0JES9"/>
<feature type="transmembrane region" description="Helical" evidence="1">
    <location>
        <begin position="334"/>
        <end position="354"/>
    </location>
</feature>
<keyword evidence="1" id="KW-1133">Transmembrane helix</keyword>
<dbReference type="STRING" id="41997.RV16_GL000132"/>
<feature type="transmembrane region" description="Helical" evidence="1">
    <location>
        <begin position="210"/>
        <end position="232"/>
    </location>
</feature>
<organism evidence="2 3">
    <name type="scientific">Enterococcus saccharolyticus subsp. saccharolyticus ATCC 43076</name>
    <dbReference type="NCBI Taxonomy" id="1139996"/>
    <lineage>
        <taxon>Bacteria</taxon>
        <taxon>Bacillati</taxon>
        <taxon>Bacillota</taxon>
        <taxon>Bacilli</taxon>
        <taxon>Lactobacillales</taxon>
        <taxon>Enterococcaceae</taxon>
        <taxon>Enterococcus</taxon>
    </lineage>
</organism>
<dbReference type="Proteomes" id="UP000014136">
    <property type="component" value="Unassembled WGS sequence"/>
</dbReference>
<keyword evidence="1" id="KW-0812">Transmembrane</keyword>
<name>S0JES9_9ENTE</name>
<keyword evidence="1" id="KW-0472">Membrane</keyword>
<dbReference type="eggNOG" id="COG4652">
    <property type="taxonomic scope" value="Bacteria"/>
</dbReference>
<comment type="caution">
    <text evidence="2">The sequence shown here is derived from an EMBL/GenBank/DDBJ whole genome shotgun (WGS) entry which is preliminary data.</text>
</comment>
<feature type="transmembrane region" description="Helical" evidence="1">
    <location>
        <begin position="288"/>
        <end position="314"/>
    </location>
</feature>
<gene>
    <name evidence="2" type="ORF">OMQ_02317</name>
</gene>
<feature type="transmembrane region" description="Helical" evidence="1">
    <location>
        <begin position="263"/>
        <end position="282"/>
    </location>
</feature>
<reference evidence="2 3" key="1">
    <citation type="submission" date="2013-03" db="EMBL/GenBank/DDBJ databases">
        <title>The Genome Sequence of Enterococcus saccharolyticus ATCC_43076 (Illumina only assembly).</title>
        <authorList>
            <consortium name="The Broad Institute Genomics Platform"/>
            <consortium name="The Broad Institute Genome Sequencing Center for Infectious Disease"/>
            <person name="Earl A."/>
            <person name="Russ C."/>
            <person name="Gilmore M."/>
            <person name="Surin D."/>
            <person name="Walker B."/>
            <person name="Young S."/>
            <person name="Zeng Q."/>
            <person name="Gargeya S."/>
            <person name="Fitzgerald M."/>
            <person name="Haas B."/>
            <person name="Abouelleil A."/>
            <person name="Allen A.W."/>
            <person name="Alvarado L."/>
            <person name="Arachchi H.M."/>
            <person name="Berlin A.M."/>
            <person name="Chapman S.B."/>
            <person name="Gainer-Dewar J."/>
            <person name="Goldberg J."/>
            <person name="Griggs A."/>
            <person name="Gujja S."/>
            <person name="Hansen M."/>
            <person name="Howarth C."/>
            <person name="Imamovic A."/>
            <person name="Ireland A."/>
            <person name="Larimer J."/>
            <person name="McCowan C."/>
            <person name="Murphy C."/>
            <person name="Pearson M."/>
            <person name="Poon T.W."/>
            <person name="Priest M."/>
            <person name="Roberts A."/>
            <person name="Saif S."/>
            <person name="Shea T."/>
            <person name="Sisk P."/>
            <person name="Sykes S."/>
            <person name="Wortman J."/>
            <person name="Nusbaum C."/>
            <person name="Birren B."/>
        </authorList>
    </citation>
    <scope>NUCLEOTIDE SEQUENCE [LARGE SCALE GENOMIC DNA]</scope>
    <source>
        <strain evidence="2 3">ATCC 43076</strain>
    </source>
</reference>
<evidence type="ECO:0000256" key="1">
    <source>
        <dbReference type="SAM" id="Phobius"/>
    </source>
</evidence>
<dbReference type="OrthoDB" id="2204454at2"/>
<evidence type="ECO:0000313" key="2">
    <source>
        <dbReference type="EMBL" id="EOT26268.1"/>
    </source>
</evidence>
<accession>S0JES9</accession>
<evidence type="ECO:0008006" key="4">
    <source>
        <dbReference type="Google" id="ProtNLM"/>
    </source>
</evidence>